<proteinExistence type="predicted"/>
<dbReference type="EnsemblPlants" id="Zm00001eb375090_T001">
    <property type="protein sequence ID" value="Zm00001eb375090_P001"/>
    <property type="gene ID" value="Zm00001eb375090"/>
</dbReference>
<reference evidence="1" key="3">
    <citation type="submission" date="2021-05" db="UniProtKB">
        <authorList>
            <consortium name="EnsemblPlants"/>
        </authorList>
    </citation>
    <scope>IDENTIFICATION</scope>
    <source>
        <strain evidence="1">cv. B73</strain>
    </source>
</reference>
<dbReference type="Proteomes" id="UP000007305">
    <property type="component" value="Chromosome 9"/>
</dbReference>
<protein>
    <submittedName>
        <fullName evidence="1">Uncharacterized protein</fullName>
    </submittedName>
</protein>
<reference evidence="1" key="2">
    <citation type="submission" date="2019-07" db="EMBL/GenBank/DDBJ databases">
        <authorList>
            <person name="Seetharam A."/>
            <person name="Woodhouse M."/>
            <person name="Cannon E."/>
        </authorList>
    </citation>
    <scope>NUCLEOTIDE SEQUENCE [LARGE SCALE GENOMIC DNA]</scope>
    <source>
        <strain evidence="1">cv. B73</strain>
    </source>
</reference>
<sequence>MSFTSTEPVLHVASVDEPVLHVPRAGSEINVAGPSVGNETNVAGLTLDREACEVQSPPSGTSVHGSGKKRKKSQVASVLDDYLEHKKNQTNKTVEAFLEKKTRGEESMDRCIHIFEAMEDLTDEEKAIAAEVFENELYREMFLKLTIHNVRLIWLRRKISFVECLFLLEEVATIVQLKLTKVYQSNVCQTDIGHMCPRGLYHTWEQQCRYCPCRLWLAGVARYLLPNEASKFQL</sequence>
<keyword evidence="2" id="KW-1185">Reference proteome</keyword>
<name>A0A804QX62_MAIZE</name>
<organism evidence="1 2">
    <name type="scientific">Zea mays</name>
    <name type="common">Maize</name>
    <dbReference type="NCBI Taxonomy" id="4577"/>
    <lineage>
        <taxon>Eukaryota</taxon>
        <taxon>Viridiplantae</taxon>
        <taxon>Streptophyta</taxon>
        <taxon>Embryophyta</taxon>
        <taxon>Tracheophyta</taxon>
        <taxon>Spermatophyta</taxon>
        <taxon>Magnoliopsida</taxon>
        <taxon>Liliopsida</taxon>
        <taxon>Poales</taxon>
        <taxon>Poaceae</taxon>
        <taxon>PACMAD clade</taxon>
        <taxon>Panicoideae</taxon>
        <taxon>Andropogonodae</taxon>
        <taxon>Andropogoneae</taxon>
        <taxon>Tripsacinae</taxon>
        <taxon>Zea</taxon>
    </lineage>
</organism>
<dbReference type="AlphaFoldDB" id="A0A804QX62"/>
<reference evidence="2" key="1">
    <citation type="journal article" date="2009" name="Science">
        <title>The B73 maize genome: complexity, diversity, and dynamics.</title>
        <authorList>
            <person name="Schnable P.S."/>
            <person name="Ware D."/>
            <person name="Fulton R.S."/>
            <person name="Stein J.C."/>
            <person name="Wei F."/>
            <person name="Pasternak S."/>
            <person name="Liang C."/>
            <person name="Zhang J."/>
            <person name="Fulton L."/>
            <person name="Graves T.A."/>
            <person name="Minx P."/>
            <person name="Reily A.D."/>
            <person name="Courtney L."/>
            <person name="Kruchowski S.S."/>
            <person name="Tomlinson C."/>
            <person name="Strong C."/>
            <person name="Delehaunty K."/>
            <person name="Fronick C."/>
            <person name="Courtney B."/>
            <person name="Rock S.M."/>
            <person name="Belter E."/>
            <person name="Du F."/>
            <person name="Kim K."/>
            <person name="Abbott R.M."/>
            <person name="Cotton M."/>
            <person name="Levy A."/>
            <person name="Marchetto P."/>
            <person name="Ochoa K."/>
            <person name="Jackson S.M."/>
            <person name="Gillam B."/>
            <person name="Chen W."/>
            <person name="Yan L."/>
            <person name="Higginbotham J."/>
            <person name="Cardenas M."/>
            <person name="Waligorski J."/>
            <person name="Applebaum E."/>
            <person name="Phelps L."/>
            <person name="Falcone J."/>
            <person name="Kanchi K."/>
            <person name="Thane T."/>
            <person name="Scimone A."/>
            <person name="Thane N."/>
            <person name="Henke J."/>
            <person name="Wang T."/>
            <person name="Ruppert J."/>
            <person name="Shah N."/>
            <person name="Rotter K."/>
            <person name="Hodges J."/>
            <person name="Ingenthron E."/>
            <person name="Cordes M."/>
            <person name="Kohlberg S."/>
            <person name="Sgro J."/>
            <person name="Delgado B."/>
            <person name="Mead K."/>
            <person name="Chinwalla A."/>
            <person name="Leonard S."/>
            <person name="Crouse K."/>
            <person name="Collura K."/>
            <person name="Kudrna D."/>
            <person name="Currie J."/>
            <person name="He R."/>
            <person name="Angelova A."/>
            <person name="Rajasekar S."/>
            <person name="Mueller T."/>
            <person name="Lomeli R."/>
            <person name="Scara G."/>
            <person name="Ko A."/>
            <person name="Delaney K."/>
            <person name="Wissotski M."/>
            <person name="Lopez G."/>
            <person name="Campos D."/>
            <person name="Braidotti M."/>
            <person name="Ashley E."/>
            <person name="Golser W."/>
            <person name="Kim H."/>
            <person name="Lee S."/>
            <person name="Lin J."/>
            <person name="Dujmic Z."/>
            <person name="Kim W."/>
            <person name="Talag J."/>
            <person name="Zuccolo A."/>
            <person name="Fan C."/>
            <person name="Sebastian A."/>
            <person name="Kramer M."/>
            <person name="Spiegel L."/>
            <person name="Nascimento L."/>
            <person name="Zutavern T."/>
            <person name="Miller B."/>
            <person name="Ambroise C."/>
            <person name="Muller S."/>
            <person name="Spooner W."/>
            <person name="Narechania A."/>
            <person name="Ren L."/>
            <person name="Wei S."/>
            <person name="Kumari S."/>
            <person name="Faga B."/>
            <person name="Levy M.J."/>
            <person name="McMahan L."/>
            <person name="Van Buren P."/>
            <person name="Vaughn M.W."/>
            <person name="Ying K."/>
            <person name="Yeh C.-T."/>
            <person name="Emrich S.J."/>
            <person name="Jia Y."/>
            <person name="Kalyanaraman A."/>
            <person name="Hsia A.-P."/>
            <person name="Barbazuk W.B."/>
            <person name="Baucom R.S."/>
            <person name="Brutnell T.P."/>
            <person name="Carpita N.C."/>
            <person name="Chaparro C."/>
            <person name="Chia J.-M."/>
            <person name="Deragon J.-M."/>
            <person name="Estill J.C."/>
            <person name="Fu Y."/>
            <person name="Jeddeloh J.A."/>
            <person name="Han Y."/>
            <person name="Lee H."/>
            <person name="Li P."/>
            <person name="Lisch D.R."/>
            <person name="Liu S."/>
            <person name="Liu Z."/>
            <person name="Nagel D.H."/>
            <person name="McCann M.C."/>
            <person name="SanMiguel P."/>
            <person name="Myers A.M."/>
            <person name="Nettleton D."/>
            <person name="Nguyen J."/>
            <person name="Penning B.W."/>
            <person name="Ponnala L."/>
            <person name="Schneider K.L."/>
            <person name="Schwartz D.C."/>
            <person name="Sharma A."/>
            <person name="Soderlund C."/>
            <person name="Springer N.M."/>
            <person name="Sun Q."/>
            <person name="Wang H."/>
            <person name="Waterman M."/>
            <person name="Westerman R."/>
            <person name="Wolfgruber T.K."/>
            <person name="Yang L."/>
            <person name="Yu Y."/>
            <person name="Zhang L."/>
            <person name="Zhou S."/>
            <person name="Zhu Q."/>
            <person name="Bennetzen J.L."/>
            <person name="Dawe R.K."/>
            <person name="Jiang J."/>
            <person name="Jiang N."/>
            <person name="Presting G.G."/>
            <person name="Wessler S.R."/>
            <person name="Aluru S."/>
            <person name="Martienssen R.A."/>
            <person name="Clifton S.W."/>
            <person name="McCombie W.R."/>
            <person name="Wing R.A."/>
            <person name="Wilson R.K."/>
        </authorList>
    </citation>
    <scope>NUCLEOTIDE SEQUENCE [LARGE SCALE GENOMIC DNA]</scope>
    <source>
        <strain evidence="2">cv. B73</strain>
    </source>
</reference>
<dbReference type="PANTHER" id="PTHR34395:SF5">
    <property type="entry name" value="DIHYDRONEOPTERIN ALDOLASE_EPIMERASE DOMAIN-CONTAINING PROTEIN"/>
    <property type="match status" value="1"/>
</dbReference>
<evidence type="ECO:0000313" key="2">
    <source>
        <dbReference type="Proteomes" id="UP000007305"/>
    </source>
</evidence>
<dbReference type="PANTHER" id="PTHR34395">
    <property type="entry name" value="OS11G0427500 PROTEIN"/>
    <property type="match status" value="1"/>
</dbReference>
<evidence type="ECO:0000313" key="1">
    <source>
        <dbReference type="EnsemblPlants" id="Zm00001eb375090_P001"/>
    </source>
</evidence>
<dbReference type="InParanoid" id="A0A804QX62"/>
<accession>A0A804QX62</accession>
<dbReference type="Gramene" id="Zm00001eb375090_T001">
    <property type="protein sequence ID" value="Zm00001eb375090_P001"/>
    <property type="gene ID" value="Zm00001eb375090"/>
</dbReference>